<dbReference type="Pfam" id="PF25780">
    <property type="entry name" value="TPR_IPO5"/>
    <property type="match status" value="1"/>
</dbReference>
<keyword evidence="4" id="KW-0963">Cytoplasm</keyword>
<dbReference type="InterPro" id="IPR001494">
    <property type="entry name" value="Importin-beta_N"/>
</dbReference>
<dbReference type="Pfam" id="PF18808">
    <property type="entry name" value="Importin_rep_4"/>
    <property type="match status" value="1"/>
</dbReference>
<dbReference type="PANTHER" id="PTHR10527">
    <property type="entry name" value="IMPORTIN BETA"/>
    <property type="match status" value="1"/>
</dbReference>
<dbReference type="EMBL" id="NDIQ01000001">
    <property type="protein sequence ID" value="PRT53656.1"/>
    <property type="molecule type" value="Genomic_DNA"/>
</dbReference>
<dbReference type="InterPro" id="IPR011989">
    <property type="entry name" value="ARM-like"/>
</dbReference>
<organism evidence="9 10">
    <name type="scientific">Wickerhamiella sorbophila</name>
    <dbReference type="NCBI Taxonomy" id="45607"/>
    <lineage>
        <taxon>Eukaryota</taxon>
        <taxon>Fungi</taxon>
        <taxon>Dikarya</taxon>
        <taxon>Ascomycota</taxon>
        <taxon>Saccharomycotina</taxon>
        <taxon>Dipodascomycetes</taxon>
        <taxon>Dipodascales</taxon>
        <taxon>Trichomonascaceae</taxon>
        <taxon>Wickerhamiella</taxon>
    </lineage>
</organism>
<dbReference type="RefSeq" id="XP_024663602.1">
    <property type="nucleotide sequence ID" value="XM_024807834.1"/>
</dbReference>
<evidence type="ECO:0000256" key="5">
    <source>
        <dbReference type="ARBA" id="ARBA00022737"/>
    </source>
</evidence>
<evidence type="ECO:0000256" key="2">
    <source>
        <dbReference type="ARBA" id="ARBA00004496"/>
    </source>
</evidence>
<dbReference type="Pfam" id="PF25574">
    <property type="entry name" value="TPR_IMB1"/>
    <property type="match status" value="1"/>
</dbReference>
<dbReference type="InterPro" id="IPR041653">
    <property type="entry name" value="Importin_rep_4"/>
</dbReference>
<dbReference type="PROSITE" id="PS50166">
    <property type="entry name" value="IMPORTIN_B_NT"/>
    <property type="match status" value="1"/>
</dbReference>
<dbReference type="Gene3D" id="1.25.10.10">
    <property type="entry name" value="Leucine-rich Repeat Variant"/>
    <property type="match status" value="1"/>
</dbReference>
<dbReference type="InterPro" id="IPR057672">
    <property type="entry name" value="TPR_IPO4/5"/>
</dbReference>
<evidence type="ECO:0000313" key="10">
    <source>
        <dbReference type="Proteomes" id="UP000238350"/>
    </source>
</evidence>
<dbReference type="InterPro" id="IPR041389">
    <property type="entry name" value="Importin_rep_6"/>
</dbReference>
<dbReference type="AlphaFoldDB" id="A0A2T0FF83"/>
<dbReference type="GO" id="GO:0005634">
    <property type="term" value="C:nucleus"/>
    <property type="evidence" value="ECO:0007669"/>
    <property type="project" value="UniProtKB-SubCell"/>
</dbReference>
<dbReference type="InterPro" id="IPR058584">
    <property type="entry name" value="IMB1_TNPO1-like_TPR"/>
</dbReference>
<name>A0A2T0FF83_9ASCO</name>
<evidence type="ECO:0000313" key="9">
    <source>
        <dbReference type="EMBL" id="PRT53656.1"/>
    </source>
</evidence>
<evidence type="ECO:0000256" key="7">
    <source>
        <dbReference type="ARBA" id="ARBA00023242"/>
    </source>
</evidence>
<dbReference type="SUPFAM" id="SSF48371">
    <property type="entry name" value="ARM repeat"/>
    <property type="match status" value="2"/>
</dbReference>
<reference evidence="9 10" key="1">
    <citation type="submission" date="2017-04" db="EMBL/GenBank/DDBJ databases">
        <title>Genome sequencing of [Candida] sorbophila.</title>
        <authorList>
            <person name="Ahn J.O."/>
        </authorList>
    </citation>
    <scope>NUCLEOTIDE SEQUENCE [LARGE SCALE GENOMIC DNA]</scope>
    <source>
        <strain evidence="9 10">DS02</strain>
    </source>
</reference>
<evidence type="ECO:0000256" key="4">
    <source>
        <dbReference type="ARBA" id="ARBA00022490"/>
    </source>
</evidence>
<evidence type="ECO:0000256" key="1">
    <source>
        <dbReference type="ARBA" id="ARBA00004123"/>
    </source>
</evidence>
<dbReference type="STRING" id="45607.A0A2T0FF83"/>
<keyword evidence="5" id="KW-0677">Repeat</keyword>
<comment type="subcellular location">
    <subcellularLocation>
        <location evidence="2">Cytoplasm</location>
    </subcellularLocation>
    <subcellularLocation>
        <location evidence="1">Nucleus</location>
    </subcellularLocation>
</comment>
<dbReference type="InterPro" id="IPR040928">
    <property type="entry name" value="Importin_rep_5"/>
</dbReference>
<dbReference type="InterPro" id="IPR016024">
    <property type="entry name" value="ARM-type_fold"/>
</dbReference>
<dbReference type="Pfam" id="PF13513">
    <property type="entry name" value="HEAT_EZ"/>
    <property type="match status" value="1"/>
</dbReference>
<comment type="caution">
    <text evidence="9">The sequence shown here is derived from an EMBL/GenBank/DDBJ whole genome shotgun (WGS) entry which is preliminary data.</text>
</comment>
<dbReference type="GO" id="GO:0005737">
    <property type="term" value="C:cytoplasm"/>
    <property type="evidence" value="ECO:0007669"/>
    <property type="project" value="UniProtKB-SubCell"/>
</dbReference>
<evidence type="ECO:0000256" key="3">
    <source>
        <dbReference type="ARBA" id="ARBA00022448"/>
    </source>
</evidence>
<dbReference type="GO" id="GO:0031267">
    <property type="term" value="F:small GTPase binding"/>
    <property type="evidence" value="ECO:0007669"/>
    <property type="project" value="InterPro"/>
</dbReference>
<feature type="domain" description="Importin N-terminal" evidence="8">
    <location>
        <begin position="28"/>
        <end position="109"/>
    </location>
</feature>
<keyword evidence="3" id="KW-0813">Transport</keyword>
<protein>
    <submittedName>
        <fullName evidence="9">Importin subunit beta-3</fullName>
    </submittedName>
</protein>
<evidence type="ECO:0000256" key="6">
    <source>
        <dbReference type="ARBA" id="ARBA00022927"/>
    </source>
</evidence>
<keyword evidence="7" id="KW-0539">Nucleus</keyword>
<proteinExistence type="predicted"/>
<dbReference type="Pfam" id="PF18829">
    <property type="entry name" value="Importin_rep_6"/>
    <property type="match status" value="1"/>
</dbReference>
<dbReference type="Proteomes" id="UP000238350">
    <property type="component" value="Unassembled WGS sequence"/>
</dbReference>
<keyword evidence="6" id="KW-0653">Protein transport</keyword>
<evidence type="ECO:0000259" key="8">
    <source>
        <dbReference type="PROSITE" id="PS50166"/>
    </source>
</evidence>
<dbReference type="InterPro" id="IPR040122">
    <property type="entry name" value="Importin_beta"/>
</dbReference>
<dbReference type="Pfam" id="PF18816">
    <property type="entry name" value="Importin_rep_5"/>
    <property type="match status" value="1"/>
</dbReference>
<sequence>MSSVPPQADLGQLLQNLQSPNNELRSGAEQLLMSEWVYGETERQSALLLNLAQLAAAGPESSRAFAAVLLRRYGIKLAPEAKTLDRLFDVISPVARAQIRQLLLQAMLSPDQQVQVRHKIADAVAEFARRQGEATEAWNELLPALFDASRTPNPEIRQCAFRVFAASPEILESNAEVLPEASKVLHAGFDDTSDNVRISAVTAFSAFFQLLPRSTWTIFKPMLPSLLRVMEPLRLQYKTEELTAVLESLIELVQLAPKMFIPVFKEVIEFSLAVAADKEMDQSTRLSAFEFVVSFADEAPNMCKAEPTYIEKLILQCLSMLVEVGEDDDDASEWNNEDDPQADEEDVHLAAKSSLDRMALKIGGEAMVPPLFYWLPKMLNSPEWRQRHGALMAISNVAEGCREVMITECGKLLDLILPLLADPHSRVQWAACNAIGQLSTDFAPEIQKKYGDRILPALISKLSNESTFRVQAHAAAAIVNFCEHASKEVMDGYLDDMLSRLLQLLQGPKRYVQEQVLTTIGVVADAAEQKFSKYYDTLMPLIFSIMKADTGNEYRLLKAKAIECSTLLAVAVGKEKFEPNFHETVQLFAAIQQQALDDDPCQSYLVQAWGRLCRIMGTSFLPYLAGVMPPLLAIAKTQADCHFLDEDQAALIDGNGGWEVIQASGQLVGIHTAPFDDKANAIALLSVYANELGADFYPYVPEILNDIALPSLSFFYHDDVRYSTCHLIPHLVTSAQHAASRTTGSEQAAKNAPQVLQTWLPCLEKMLRLIENDEAPAIVSEMFTAIYHCILLIGPDGLPAQAIEALMDAIIVSLTELQERLSARDAADNDEFIEDPEEEDAEQADEELIDSINKIIHAIVKTYKADALPQLDRIMPQVLAFLGSSNDDLREWALFVVNDIIEYTSPVADKYIEAIRVPMVESLVHSNARIRQAAVYGLGVAAQFGGDHFAQLSVGSLEQLFSLVNAPESRSEENLDATESAIGAIAKILRVHGDLLGNQRDMVITEWIKTLPIVEDGDAAPFAYLFLADLIGQKHPAVMQQVPKVFFAISQALVAGVLTGKRADRVVQATKNLLSQLQQNEPMELFNSLAPNDQAVIQRYFQ</sequence>
<keyword evidence="10" id="KW-1185">Reference proteome</keyword>
<dbReference type="OrthoDB" id="543373at2759"/>
<dbReference type="GeneID" id="36515025"/>
<dbReference type="GO" id="GO:0006606">
    <property type="term" value="P:protein import into nucleus"/>
    <property type="evidence" value="ECO:0007669"/>
    <property type="project" value="InterPro"/>
</dbReference>
<gene>
    <name evidence="9" type="ORF">B9G98_01276</name>
</gene>
<accession>A0A2T0FF83</accession>